<dbReference type="EMBL" id="BQNB010008616">
    <property type="protein sequence ID" value="GJS51890.1"/>
    <property type="molecule type" value="Genomic_DNA"/>
</dbReference>
<dbReference type="InterPro" id="IPR025724">
    <property type="entry name" value="GAG-pre-integrase_dom"/>
</dbReference>
<evidence type="ECO:0000256" key="1">
    <source>
        <dbReference type="SAM" id="MobiDB-lite"/>
    </source>
</evidence>
<gene>
    <name evidence="3" type="ORF">Tco_0625252</name>
</gene>
<feature type="region of interest" description="Disordered" evidence="1">
    <location>
        <begin position="273"/>
        <end position="295"/>
    </location>
</feature>
<comment type="caution">
    <text evidence="3">The sequence shown here is derived from an EMBL/GenBank/DDBJ whole genome shotgun (WGS) entry which is preliminary data.</text>
</comment>
<accession>A0ABQ4WGB6</accession>
<dbReference type="Proteomes" id="UP001151760">
    <property type="component" value="Unassembled WGS sequence"/>
</dbReference>
<protein>
    <submittedName>
        <fullName evidence="3">Ribonuclease H-like domain-containing protein</fullName>
    </submittedName>
</protein>
<proteinExistence type="predicted"/>
<dbReference type="PANTHER" id="PTHR11439:SF463">
    <property type="entry name" value="REVERSE TRANSCRIPTASE TY1_COPIA-TYPE DOMAIN-CONTAINING PROTEIN"/>
    <property type="match status" value="1"/>
</dbReference>
<keyword evidence="4" id="KW-1185">Reference proteome</keyword>
<organism evidence="3 4">
    <name type="scientific">Tanacetum coccineum</name>
    <dbReference type="NCBI Taxonomy" id="301880"/>
    <lineage>
        <taxon>Eukaryota</taxon>
        <taxon>Viridiplantae</taxon>
        <taxon>Streptophyta</taxon>
        <taxon>Embryophyta</taxon>
        <taxon>Tracheophyta</taxon>
        <taxon>Spermatophyta</taxon>
        <taxon>Magnoliopsida</taxon>
        <taxon>eudicotyledons</taxon>
        <taxon>Gunneridae</taxon>
        <taxon>Pentapetalae</taxon>
        <taxon>asterids</taxon>
        <taxon>campanulids</taxon>
        <taxon>Asterales</taxon>
        <taxon>Asteraceae</taxon>
        <taxon>Asteroideae</taxon>
        <taxon>Anthemideae</taxon>
        <taxon>Anthemidinae</taxon>
        <taxon>Tanacetum</taxon>
    </lineage>
</organism>
<evidence type="ECO:0000313" key="3">
    <source>
        <dbReference type="EMBL" id="GJS51890.1"/>
    </source>
</evidence>
<sequence length="521" mass="59370">MLAPILSSSYNGRPSLVNPQYLKKAQSEKPCFYKVPYDKDDLANIFAPNYKEILILEQETNIDEQTALQCLYLEKIEECESIAIELSKRSENVCKQDYNELLKSFSKLDHHSISLELALQQCTVRFGNDQFAPILGYEDLVQGNITIKRVYYVKGLNHNLFSVGQFCDANLEVAFLKSTYFVIDLQGNDLLMGNRGSDLYTISLQETSSPTLICFMAKASLTQAWLWHRRLFYLNFNIINLLYQKDIMNGLPKLKYVKDQLCSSCELGNQSMSKSSALSDNSKQHDTKPTLNVQPTTEPIIQPTTVNVRENNTNQAADAQFKPYEFINPFCTPVPKIAESSSRNVDTSNMFVDPDHPEKVNRLRKALYGLKKALRAWYDELTTFLMSKGFTKGIQIHQSSRVTFINQAKYALEILKKCGMDKCDSIGTPMATKPKLDADLSGTPVDQTRYHSMIGSLMYLTSSRPDIVQAVCYCARYQARPMKKHLKEVKRIFRYLKGANNMGLWYLKDSGFELTAFSYAD</sequence>
<reference evidence="3" key="2">
    <citation type="submission" date="2022-01" db="EMBL/GenBank/DDBJ databases">
        <authorList>
            <person name="Yamashiro T."/>
            <person name="Shiraishi A."/>
            <person name="Satake H."/>
            <person name="Nakayama K."/>
        </authorList>
    </citation>
    <scope>NUCLEOTIDE SEQUENCE</scope>
</reference>
<evidence type="ECO:0000313" key="4">
    <source>
        <dbReference type="Proteomes" id="UP001151760"/>
    </source>
</evidence>
<name>A0ABQ4WGB6_9ASTR</name>
<feature type="domain" description="GAG-pre-integrase" evidence="2">
    <location>
        <begin position="198"/>
        <end position="270"/>
    </location>
</feature>
<dbReference type="Pfam" id="PF13976">
    <property type="entry name" value="gag_pre-integrs"/>
    <property type="match status" value="1"/>
</dbReference>
<dbReference type="PANTHER" id="PTHR11439">
    <property type="entry name" value="GAG-POL-RELATED RETROTRANSPOSON"/>
    <property type="match status" value="1"/>
</dbReference>
<reference evidence="3" key="1">
    <citation type="journal article" date="2022" name="Int. J. Mol. Sci.">
        <title>Draft Genome of Tanacetum Coccineum: Genomic Comparison of Closely Related Tanacetum-Family Plants.</title>
        <authorList>
            <person name="Yamashiro T."/>
            <person name="Shiraishi A."/>
            <person name="Nakayama K."/>
            <person name="Satake H."/>
        </authorList>
    </citation>
    <scope>NUCLEOTIDE SEQUENCE</scope>
</reference>
<evidence type="ECO:0000259" key="2">
    <source>
        <dbReference type="Pfam" id="PF13976"/>
    </source>
</evidence>